<feature type="non-terminal residue" evidence="1">
    <location>
        <position position="88"/>
    </location>
</feature>
<accession>A0A9N9IR40</accession>
<sequence>SINILANEALKALEHLLLALNEFFDLCEGLTDVKNTIIRFYNYTNVASSRDYIRAKSKYYNELSFSDVSINMSNKETEDYNTIEGACF</sequence>
<evidence type="ECO:0000313" key="2">
    <source>
        <dbReference type="Proteomes" id="UP000789375"/>
    </source>
</evidence>
<protein>
    <submittedName>
        <fullName evidence="1">6199_t:CDS:1</fullName>
    </submittedName>
</protein>
<dbReference type="Proteomes" id="UP000789375">
    <property type="component" value="Unassembled WGS sequence"/>
</dbReference>
<reference evidence="1" key="1">
    <citation type="submission" date="2021-06" db="EMBL/GenBank/DDBJ databases">
        <authorList>
            <person name="Kallberg Y."/>
            <person name="Tangrot J."/>
            <person name="Rosling A."/>
        </authorList>
    </citation>
    <scope>NUCLEOTIDE SEQUENCE</scope>
    <source>
        <strain evidence="1">87-6 pot B 2015</strain>
    </source>
</reference>
<proteinExistence type="predicted"/>
<dbReference type="AlphaFoldDB" id="A0A9N9IR40"/>
<gene>
    <name evidence="1" type="ORF">FMOSSE_LOCUS16409</name>
</gene>
<evidence type="ECO:0000313" key="1">
    <source>
        <dbReference type="EMBL" id="CAG8746314.1"/>
    </source>
</evidence>
<keyword evidence="2" id="KW-1185">Reference proteome</keyword>
<organism evidence="1 2">
    <name type="scientific">Funneliformis mosseae</name>
    <name type="common">Endomycorrhizal fungus</name>
    <name type="synonym">Glomus mosseae</name>
    <dbReference type="NCBI Taxonomy" id="27381"/>
    <lineage>
        <taxon>Eukaryota</taxon>
        <taxon>Fungi</taxon>
        <taxon>Fungi incertae sedis</taxon>
        <taxon>Mucoromycota</taxon>
        <taxon>Glomeromycotina</taxon>
        <taxon>Glomeromycetes</taxon>
        <taxon>Glomerales</taxon>
        <taxon>Glomeraceae</taxon>
        <taxon>Funneliformis</taxon>
    </lineage>
</organism>
<comment type="caution">
    <text evidence="1">The sequence shown here is derived from an EMBL/GenBank/DDBJ whole genome shotgun (WGS) entry which is preliminary data.</text>
</comment>
<name>A0A9N9IR40_FUNMO</name>
<feature type="non-terminal residue" evidence="1">
    <location>
        <position position="1"/>
    </location>
</feature>
<dbReference type="EMBL" id="CAJVPP010023055">
    <property type="protein sequence ID" value="CAG8746314.1"/>
    <property type="molecule type" value="Genomic_DNA"/>
</dbReference>